<dbReference type="AlphaFoldDB" id="A0A9X8N701"/>
<evidence type="ECO:0000313" key="5">
    <source>
        <dbReference type="Proteomes" id="UP000184388"/>
    </source>
</evidence>
<accession>A0A9X8N701</accession>
<dbReference type="RefSeq" id="WP_286160480.1">
    <property type="nucleotide sequence ID" value="NZ_FRBK01000023.1"/>
</dbReference>
<sequence>MDTTSNTHTASSRAAASSTAVTHSMVEGRPAIEDTPAVEHAPVVVNAPVVRDPAPRASGDNTGGNAVNRRVIAEFRANGGVVGGPFAGQCLLLLTTTGARSGLPRTSPACYLAEADGRLAVFPSNGGAATPPAWYRNLTAHPKVTVEVGTRVFRALATEAEGSMRDRLWDRQVAADPQFAAFQERAGRPIPVVVLTPLGDLA</sequence>
<evidence type="ECO:0000313" key="4">
    <source>
        <dbReference type="EMBL" id="SHN19259.1"/>
    </source>
</evidence>
<protein>
    <submittedName>
        <fullName evidence="4">Deazaflavin-dependent oxidoreductase, nitroreductase family</fullName>
    </submittedName>
</protein>
<comment type="caution">
    <text evidence="4">The sequence shown here is derived from an EMBL/GenBank/DDBJ whole genome shotgun (WGS) entry which is preliminary data.</text>
</comment>
<dbReference type="PANTHER" id="PTHR39428">
    <property type="entry name" value="F420H(2)-DEPENDENT QUINONE REDUCTASE RV1261C"/>
    <property type="match status" value="1"/>
</dbReference>
<dbReference type="GO" id="GO:0005886">
    <property type="term" value="C:plasma membrane"/>
    <property type="evidence" value="ECO:0007669"/>
    <property type="project" value="TreeGrafter"/>
</dbReference>
<dbReference type="GO" id="GO:0016491">
    <property type="term" value="F:oxidoreductase activity"/>
    <property type="evidence" value="ECO:0007669"/>
    <property type="project" value="InterPro"/>
</dbReference>
<comment type="catalytic activity">
    <reaction evidence="2">
        <text>oxidized coenzyme F420-(gamma-L-Glu)(n) + a quinol + H(+) = reduced coenzyme F420-(gamma-L-Glu)(n) + a quinone</text>
        <dbReference type="Rhea" id="RHEA:39663"/>
        <dbReference type="Rhea" id="RHEA-COMP:12939"/>
        <dbReference type="Rhea" id="RHEA-COMP:14378"/>
        <dbReference type="ChEBI" id="CHEBI:15378"/>
        <dbReference type="ChEBI" id="CHEBI:24646"/>
        <dbReference type="ChEBI" id="CHEBI:132124"/>
        <dbReference type="ChEBI" id="CHEBI:133980"/>
        <dbReference type="ChEBI" id="CHEBI:139511"/>
    </reaction>
</comment>
<dbReference type="InterPro" id="IPR012349">
    <property type="entry name" value="Split_barrel_FMN-bd"/>
</dbReference>
<name>A0A9X8N701_9ACTN</name>
<dbReference type="InterPro" id="IPR004378">
    <property type="entry name" value="F420H2_quin_Rdtase"/>
</dbReference>
<organism evidence="4 5">
    <name type="scientific">Streptomyces yunnanensis</name>
    <dbReference type="NCBI Taxonomy" id="156453"/>
    <lineage>
        <taxon>Bacteria</taxon>
        <taxon>Bacillati</taxon>
        <taxon>Actinomycetota</taxon>
        <taxon>Actinomycetes</taxon>
        <taxon>Kitasatosporales</taxon>
        <taxon>Streptomycetaceae</taxon>
        <taxon>Streptomyces</taxon>
    </lineage>
</organism>
<dbReference type="Gene3D" id="2.30.110.10">
    <property type="entry name" value="Electron Transport, Fmn-binding Protein, Chain A"/>
    <property type="match status" value="1"/>
</dbReference>
<evidence type="ECO:0000256" key="2">
    <source>
        <dbReference type="ARBA" id="ARBA00049106"/>
    </source>
</evidence>
<reference evidence="5" key="1">
    <citation type="submission" date="2016-11" db="EMBL/GenBank/DDBJ databases">
        <authorList>
            <person name="Jaros S."/>
            <person name="Januszkiewicz K."/>
            <person name="Wedrychowicz H."/>
        </authorList>
    </citation>
    <scope>NUCLEOTIDE SEQUENCE [LARGE SCALE GENOMIC DNA]</scope>
    <source>
        <strain evidence="5">CGMCC 4.3555</strain>
    </source>
</reference>
<comment type="similarity">
    <text evidence="1">Belongs to the F420H(2)-dependent quinone reductase family.</text>
</comment>
<dbReference type="EMBL" id="FRBK01000023">
    <property type="protein sequence ID" value="SHN19259.1"/>
    <property type="molecule type" value="Genomic_DNA"/>
</dbReference>
<dbReference type="Pfam" id="PF04075">
    <property type="entry name" value="F420H2_quin_red"/>
    <property type="match status" value="1"/>
</dbReference>
<evidence type="ECO:0000256" key="1">
    <source>
        <dbReference type="ARBA" id="ARBA00008710"/>
    </source>
</evidence>
<dbReference type="Proteomes" id="UP000184388">
    <property type="component" value="Unassembled WGS sequence"/>
</dbReference>
<evidence type="ECO:0000256" key="3">
    <source>
        <dbReference type="SAM" id="MobiDB-lite"/>
    </source>
</evidence>
<proteinExistence type="inferred from homology"/>
<dbReference type="PANTHER" id="PTHR39428:SF1">
    <property type="entry name" value="F420H(2)-DEPENDENT QUINONE REDUCTASE RV1261C"/>
    <property type="match status" value="1"/>
</dbReference>
<dbReference type="SUPFAM" id="SSF50475">
    <property type="entry name" value="FMN-binding split barrel"/>
    <property type="match status" value="1"/>
</dbReference>
<dbReference type="GO" id="GO:0070967">
    <property type="term" value="F:coenzyme F420 binding"/>
    <property type="evidence" value="ECO:0007669"/>
    <property type="project" value="TreeGrafter"/>
</dbReference>
<dbReference type="NCBIfam" id="TIGR00026">
    <property type="entry name" value="hi_GC_TIGR00026"/>
    <property type="match status" value="1"/>
</dbReference>
<feature type="region of interest" description="Disordered" evidence="3">
    <location>
        <begin position="1"/>
        <end position="23"/>
    </location>
</feature>
<gene>
    <name evidence="4" type="ORF">SAMN05216268_12341</name>
</gene>